<protein>
    <recommendedName>
        <fullName evidence="4">AbiEi antitoxin C-terminal domain-containing protein</fullName>
    </recommendedName>
</protein>
<feature type="region of interest" description="Disordered" evidence="1">
    <location>
        <begin position="15"/>
        <end position="35"/>
    </location>
</feature>
<evidence type="ECO:0008006" key="4">
    <source>
        <dbReference type="Google" id="ProtNLM"/>
    </source>
</evidence>
<dbReference type="Proteomes" id="UP001596098">
    <property type="component" value="Unassembled WGS sequence"/>
</dbReference>
<evidence type="ECO:0000313" key="3">
    <source>
        <dbReference type="Proteomes" id="UP001596098"/>
    </source>
</evidence>
<reference evidence="3" key="1">
    <citation type="journal article" date="2019" name="Int. J. Syst. Evol. Microbiol.">
        <title>The Global Catalogue of Microorganisms (GCM) 10K type strain sequencing project: providing services to taxonomists for standard genome sequencing and annotation.</title>
        <authorList>
            <consortium name="The Broad Institute Genomics Platform"/>
            <consortium name="The Broad Institute Genome Sequencing Center for Infectious Disease"/>
            <person name="Wu L."/>
            <person name="Ma J."/>
        </authorList>
    </citation>
    <scope>NUCLEOTIDE SEQUENCE [LARGE SCALE GENOMIC DNA]</scope>
    <source>
        <strain evidence="3">DFY28</strain>
    </source>
</reference>
<comment type="caution">
    <text evidence="2">The sequence shown here is derived from an EMBL/GenBank/DDBJ whole genome shotgun (WGS) entry which is preliminary data.</text>
</comment>
<name>A0ABW1R047_9ACTN</name>
<dbReference type="RefSeq" id="WP_128221577.1">
    <property type="nucleotide sequence ID" value="NZ_CP034929.1"/>
</dbReference>
<organism evidence="2 3">
    <name type="scientific">Nocardioides yefusunii</name>
    <dbReference type="NCBI Taxonomy" id="2500546"/>
    <lineage>
        <taxon>Bacteria</taxon>
        <taxon>Bacillati</taxon>
        <taxon>Actinomycetota</taxon>
        <taxon>Actinomycetes</taxon>
        <taxon>Propionibacteriales</taxon>
        <taxon>Nocardioidaceae</taxon>
        <taxon>Nocardioides</taxon>
    </lineage>
</organism>
<gene>
    <name evidence="2" type="ORF">ACFPWU_11290</name>
</gene>
<keyword evidence="3" id="KW-1185">Reference proteome</keyword>
<dbReference type="EMBL" id="JBHSQI010000005">
    <property type="protein sequence ID" value="MFC6154240.1"/>
    <property type="molecule type" value="Genomic_DNA"/>
</dbReference>
<evidence type="ECO:0000256" key="1">
    <source>
        <dbReference type="SAM" id="MobiDB-lite"/>
    </source>
</evidence>
<sequence length="234" mass="25606">MDTTITRADVVIPVPTDSTGLHGPTKGQARGAGWRRTSPGLYVPARVEPTLTAQRIVEAWAGAPQGTAVTGWAALHWLGAEWFPGTASDRSLLPVPLALGDRQHTPRRPGVLPCHEWLFDDDVRESDGLPLTRPERSAVAEMVRARTFEEAVQVADMAVGSGVMTLPELIEYTERLRGRPRSRRLLSAVGEARENVWSPMETTLRLHWLTLRPAAHLLCNTPILSTAGQLDSTC</sequence>
<accession>A0ABW1R047</accession>
<evidence type="ECO:0000313" key="2">
    <source>
        <dbReference type="EMBL" id="MFC6154240.1"/>
    </source>
</evidence>
<proteinExistence type="predicted"/>